<dbReference type="RefSeq" id="WP_350351429.1">
    <property type="nucleotide sequence ID" value="NZ_CP158357.1"/>
</dbReference>
<dbReference type="GO" id="GO:0047444">
    <property type="term" value="F:N-acylneuraminate-9-phosphate synthase activity"/>
    <property type="evidence" value="ECO:0007669"/>
    <property type="project" value="TreeGrafter"/>
</dbReference>
<dbReference type="PANTHER" id="PTHR42966:SF3">
    <property type="entry name" value="BLR5971 PROTEIN"/>
    <property type="match status" value="1"/>
</dbReference>
<sequence length="290" mass="31830">MTVSIGSRVIGGGRPAYVIAEIGLNHNGDVDIAKRLIDVAARAGADAVKFQKRTPEISTPEHMRDVPRETPWGTMSYLDYRRRVEFGRDEYVEIGDHATMQGLDWFASPWDVPSVAFLEELNVVAHKVASASLTDTELLVALRETGKPVILSTGMSTIEQIDRALDTLGTDRVVLMHATSTYPLEPEEANLRVISTLRDRYAGVPVGYSGHERGLQISLAAVALGAVAVERHITLDRTMWGSDHAASLEPTGLEHLVRDIRVIEKALGDGVKRVFDSERAPMAKLRRISA</sequence>
<dbReference type="SUPFAM" id="SSF51569">
    <property type="entry name" value="Aldolase"/>
    <property type="match status" value="1"/>
</dbReference>
<gene>
    <name evidence="2" type="ORF">ABS642_19350</name>
</gene>
<name>A0AAU7VUL7_9MICO</name>
<feature type="domain" description="PseI/NeuA/B-like" evidence="1">
    <location>
        <begin position="36"/>
        <end position="272"/>
    </location>
</feature>
<proteinExistence type="predicted"/>
<dbReference type="InterPro" id="IPR013132">
    <property type="entry name" value="PseI/NeuA/B-like_N"/>
</dbReference>
<reference evidence="2" key="1">
    <citation type="submission" date="2024-06" db="EMBL/GenBank/DDBJ databases">
        <title>Draft genome sequence of Microbacterium sp. strain A8/3-1, isolated from Oxytropis tragacanthoides Fisch. ex DC. Root nodules in the Altai region of Russia.</title>
        <authorList>
            <person name="Sazanova A."/>
            <person name="Guro P."/>
            <person name="Kuznetsova I."/>
            <person name="Belimov A."/>
            <person name="Safronova V."/>
        </authorList>
    </citation>
    <scope>NUCLEOTIDE SEQUENCE</scope>
    <source>
        <strain evidence="2">A8/3-1</strain>
    </source>
</reference>
<dbReference type="InterPro" id="IPR013785">
    <property type="entry name" value="Aldolase_TIM"/>
</dbReference>
<protein>
    <submittedName>
        <fullName evidence="2">N-acetylneuraminate synthase family protein</fullName>
    </submittedName>
</protein>
<dbReference type="Pfam" id="PF03102">
    <property type="entry name" value="NeuB"/>
    <property type="match status" value="1"/>
</dbReference>
<dbReference type="PANTHER" id="PTHR42966">
    <property type="entry name" value="N-ACETYLNEURAMINATE SYNTHASE"/>
    <property type="match status" value="1"/>
</dbReference>
<dbReference type="Gene3D" id="3.20.20.70">
    <property type="entry name" value="Aldolase class I"/>
    <property type="match status" value="1"/>
</dbReference>
<evidence type="ECO:0000313" key="2">
    <source>
        <dbReference type="EMBL" id="XBX78047.1"/>
    </source>
</evidence>
<dbReference type="EMBL" id="CP158357">
    <property type="protein sequence ID" value="XBX78047.1"/>
    <property type="molecule type" value="Genomic_DNA"/>
</dbReference>
<dbReference type="GO" id="GO:0016051">
    <property type="term" value="P:carbohydrate biosynthetic process"/>
    <property type="evidence" value="ECO:0007669"/>
    <property type="project" value="InterPro"/>
</dbReference>
<dbReference type="AlphaFoldDB" id="A0AAU7VUL7"/>
<evidence type="ECO:0000259" key="1">
    <source>
        <dbReference type="Pfam" id="PF03102"/>
    </source>
</evidence>
<dbReference type="InterPro" id="IPR051690">
    <property type="entry name" value="PseI-like"/>
</dbReference>
<organism evidence="2">
    <name type="scientific">Microbacterium sp. A8/3-1</name>
    <dbReference type="NCBI Taxonomy" id="3160749"/>
    <lineage>
        <taxon>Bacteria</taxon>
        <taxon>Bacillati</taxon>
        <taxon>Actinomycetota</taxon>
        <taxon>Actinomycetes</taxon>
        <taxon>Micrococcales</taxon>
        <taxon>Microbacteriaceae</taxon>
        <taxon>Microbacterium</taxon>
    </lineage>
</organism>
<accession>A0AAU7VUL7</accession>